<dbReference type="InterPro" id="IPR014756">
    <property type="entry name" value="Ig_E-set"/>
</dbReference>
<dbReference type="AlphaFoldDB" id="A0A931BLK5"/>
<dbReference type="PANTHER" id="PTHR19372">
    <property type="entry name" value="SULFITE REDUCTASE"/>
    <property type="match status" value="1"/>
</dbReference>
<dbReference type="SUPFAM" id="SSF81296">
    <property type="entry name" value="E set domains"/>
    <property type="match status" value="1"/>
</dbReference>
<dbReference type="Proteomes" id="UP000599312">
    <property type="component" value="Unassembled WGS sequence"/>
</dbReference>
<feature type="domain" description="Moybdenum cofactor oxidoreductase dimerisation" evidence="6">
    <location>
        <begin position="290"/>
        <end position="406"/>
    </location>
</feature>
<dbReference type="GO" id="GO:0030151">
    <property type="term" value="F:molybdenum ion binding"/>
    <property type="evidence" value="ECO:0007669"/>
    <property type="project" value="InterPro"/>
</dbReference>
<organism evidence="7 8">
    <name type="scientific">Microvirga alba</name>
    <dbReference type="NCBI Taxonomy" id="2791025"/>
    <lineage>
        <taxon>Bacteria</taxon>
        <taxon>Pseudomonadati</taxon>
        <taxon>Pseudomonadota</taxon>
        <taxon>Alphaproteobacteria</taxon>
        <taxon>Hyphomicrobiales</taxon>
        <taxon>Methylobacteriaceae</taxon>
        <taxon>Microvirga</taxon>
    </lineage>
</organism>
<reference evidence="7" key="1">
    <citation type="submission" date="2020-11" db="EMBL/GenBank/DDBJ databases">
        <authorList>
            <person name="Kim M.K."/>
        </authorList>
    </citation>
    <scope>NUCLEOTIDE SEQUENCE</scope>
    <source>
        <strain evidence="7">BT350</strain>
    </source>
</reference>
<dbReference type="RefSeq" id="WP_196271493.1">
    <property type="nucleotide sequence ID" value="NZ_JADQDO010000003.1"/>
</dbReference>
<evidence type="ECO:0000313" key="7">
    <source>
        <dbReference type="EMBL" id="MBF9233491.1"/>
    </source>
</evidence>
<feature type="domain" description="Oxidoreductase molybdopterin-binding" evidence="5">
    <location>
        <begin position="91"/>
        <end position="262"/>
    </location>
</feature>
<keyword evidence="4" id="KW-0560">Oxidoreductase</keyword>
<dbReference type="InterPro" id="IPR000572">
    <property type="entry name" value="OxRdtase_Mopterin-bd_dom"/>
</dbReference>
<name>A0A931BLK5_9HYPH</name>
<dbReference type="GO" id="GO:0006790">
    <property type="term" value="P:sulfur compound metabolic process"/>
    <property type="evidence" value="ECO:0007669"/>
    <property type="project" value="TreeGrafter"/>
</dbReference>
<dbReference type="InterPro" id="IPR036374">
    <property type="entry name" value="OxRdtase_Mopterin-bd_sf"/>
</dbReference>
<evidence type="ECO:0000256" key="4">
    <source>
        <dbReference type="ARBA" id="ARBA00023002"/>
    </source>
</evidence>
<dbReference type="PANTHER" id="PTHR19372:SF7">
    <property type="entry name" value="SULFITE OXIDASE, MITOCHONDRIAL"/>
    <property type="match status" value="1"/>
</dbReference>
<dbReference type="SUPFAM" id="SSF56524">
    <property type="entry name" value="Oxidoreductase molybdopterin-binding domain"/>
    <property type="match status" value="1"/>
</dbReference>
<dbReference type="InterPro" id="IPR005066">
    <property type="entry name" value="MoCF_OxRdtse_dimer"/>
</dbReference>
<evidence type="ECO:0000256" key="2">
    <source>
        <dbReference type="ARBA" id="ARBA00022505"/>
    </source>
</evidence>
<dbReference type="InterPro" id="IPR008335">
    <property type="entry name" value="Mopterin_OxRdtase_euk"/>
</dbReference>
<evidence type="ECO:0000259" key="6">
    <source>
        <dbReference type="Pfam" id="PF03404"/>
    </source>
</evidence>
<dbReference type="Pfam" id="PF00174">
    <property type="entry name" value="Oxidored_molyb"/>
    <property type="match status" value="1"/>
</dbReference>
<dbReference type="GO" id="GO:0043546">
    <property type="term" value="F:molybdopterin cofactor binding"/>
    <property type="evidence" value="ECO:0007669"/>
    <property type="project" value="TreeGrafter"/>
</dbReference>
<dbReference type="Pfam" id="PF03404">
    <property type="entry name" value="Mo-co_dimer"/>
    <property type="match status" value="1"/>
</dbReference>
<evidence type="ECO:0000259" key="5">
    <source>
        <dbReference type="Pfam" id="PF00174"/>
    </source>
</evidence>
<accession>A0A931BLK5</accession>
<comment type="caution">
    <text evidence="7">The sequence shown here is derived from an EMBL/GenBank/DDBJ whole genome shotgun (WGS) entry which is preliminary data.</text>
</comment>
<dbReference type="Gene3D" id="3.90.420.10">
    <property type="entry name" value="Oxidoreductase, molybdopterin-binding domain"/>
    <property type="match status" value="1"/>
</dbReference>
<gene>
    <name evidence="7" type="ORF">I2H38_08865</name>
</gene>
<keyword evidence="8" id="KW-1185">Reference proteome</keyword>
<proteinExistence type="predicted"/>
<dbReference type="GO" id="GO:0020037">
    <property type="term" value="F:heme binding"/>
    <property type="evidence" value="ECO:0007669"/>
    <property type="project" value="TreeGrafter"/>
</dbReference>
<sequence>MVTRRSFLIGVGGAALSAPAHLREGLAADSFSLDPHLPIGLRNIAQLEALPGKVPLIKLTYRPPNYETPLHYFNELFTPNDAFFVRYHLSDIPEVDPKSWRLAVGGDAATKPFELTLDALKRDFMPVEIPAVCQCSGSRRGLFEPHVAGVEWGYGAMGNARWKGIRLKDILDRAGLTKEAIEIAFDGADGPALDKTPDFVKSIPVWKALDPDTLIAYEMNGQPLPHFNGAPARIIVPGWTATYWMKHLTRITARSTPEDNFWMKAAYRIPVGKFPLVQRFLTQETAANTPITEMVVNSLITTPAESEKVRMGQTLTAKGIAWDGGYGITSVEISTDEGQTWSRATLGPDVGRYSFRQWTFPLKTTRKGALTLLARATNAVGQTQNSTLIQNPGGYHHNLMHRVSVIVG</sequence>
<protein>
    <submittedName>
        <fullName evidence="7">Molybdopterin-dependent oxidoreductase</fullName>
    </submittedName>
</protein>
<evidence type="ECO:0000313" key="8">
    <source>
        <dbReference type="Proteomes" id="UP000599312"/>
    </source>
</evidence>
<dbReference type="Gene3D" id="2.60.40.650">
    <property type="match status" value="1"/>
</dbReference>
<keyword evidence="3" id="KW-0479">Metal-binding</keyword>
<evidence type="ECO:0000256" key="1">
    <source>
        <dbReference type="ARBA" id="ARBA00001924"/>
    </source>
</evidence>
<comment type="cofactor">
    <cofactor evidence="1">
        <name>Mo-molybdopterin</name>
        <dbReference type="ChEBI" id="CHEBI:71302"/>
    </cofactor>
</comment>
<dbReference type="EMBL" id="JADQDO010000003">
    <property type="protein sequence ID" value="MBF9233491.1"/>
    <property type="molecule type" value="Genomic_DNA"/>
</dbReference>
<keyword evidence="2" id="KW-0500">Molybdenum</keyword>
<evidence type="ECO:0000256" key="3">
    <source>
        <dbReference type="ARBA" id="ARBA00022723"/>
    </source>
</evidence>
<dbReference type="PRINTS" id="PR00407">
    <property type="entry name" value="EUMOPTERIN"/>
</dbReference>
<dbReference type="GO" id="GO:0008482">
    <property type="term" value="F:sulfite oxidase activity"/>
    <property type="evidence" value="ECO:0007669"/>
    <property type="project" value="TreeGrafter"/>
</dbReference>